<dbReference type="InterPro" id="IPR029058">
    <property type="entry name" value="AB_hydrolase_fold"/>
</dbReference>
<feature type="domain" description="Carrier" evidence="1">
    <location>
        <begin position="91"/>
        <end position="167"/>
    </location>
</feature>
<accession>A0A1I0E0E4</accession>
<dbReference type="STRING" id="29364.SAMN04487772_11762"/>
<dbReference type="OrthoDB" id="9778383at2"/>
<dbReference type="AlphaFoldDB" id="A0A1I0E0E4"/>
<dbReference type="PROSITE" id="PS50075">
    <property type="entry name" value="CARRIER"/>
    <property type="match status" value="1"/>
</dbReference>
<evidence type="ECO:0000313" key="2">
    <source>
        <dbReference type="EMBL" id="SET37768.1"/>
    </source>
</evidence>
<keyword evidence="3" id="KW-1185">Reference proteome</keyword>
<proteinExistence type="predicted"/>
<gene>
    <name evidence="2" type="ORF">SAMN04487772_11762</name>
</gene>
<evidence type="ECO:0000313" key="3">
    <source>
        <dbReference type="Proteomes" id="UP000199800"/>
    </source>
</evidence>
<dbReference type="InterPro" id="IPR009081">
    <property type="entry name" value="PP-bd_ACP"/>
</dbReference>
<reference evidence="2 3" key="1">
    <citation type="submission" date="2016-10" db="EMBL/GenBank/DDBJ databases">
        <authorList>
            <person name="de Groot N.N."/>
        </authorList>
    </citation>
    <scope>NUCLEOTIDE SEQUENCE [LARGE SCALE GENOMIC DNA]</scope>
    <source>
        <strain evidence="2 3">DSM 1801</strain>
    </source>
</reference>
<dbReference type="InterPro" id="IPR036736">
    <property type="entry name" value="ACP-like_sf"/>
</dbReference>
<evidence type="ECO:0000259" key="1">
    <source>
        <dbReference type="PROSITE" id="PS50075"/>
    </source>
</evidence>
<sequence length="185" mass="21746">MDSTHKYKDIKIVNLTDMDGKIVICVCLEKLDGKEQTVEKIRDLISKEVPEYYMPQRIFFLDHDEMMEVRDSENLSYLIYRRCSISSIYKEPRNKYEFVLCTIFCNILKVSKVGIDDNFFDLGGNFSMAALLVEEVRNAFRTDVPVSFILRTDLTVAQLANQLYVYRMLKYDSKKIERTIGEIIY</sequence>
<dbReference type="SUPFAM" id="SSF47336">
    <property type="entry name" value="ACP-like"/>
    <property type="match status" value="1"/>
</dbReference>
<organism evidence="2 3">
    <name type="scientific">[Clostridium] polysaccharolyticum</name>
    <dbReference type="NCBI Taxonomy" id="29364"/>
    <lineage>
        <taxon>Bacteria</taxon>
        <taxon>Bacillati</taxon>
        <taxon>Bacillota</taxon>
        <taxon>Clostridia</taxon>
        <taxon>Lachnospirales</taxon>
        <taxon>Lachnospiraceae</taxon>
    </lineage>
</organism>
<dbReference type="EMBL" id="FOHN01000017">
    <property type="protein sequence ID" value="SET37768.1"/>
    <property type="molecule type" value="Genomic_DNA"/>
</dbReference>
<dbReference type="Proteomes" id="UP000199800">
    <property type="component" value="Unassembled WGS sequence"/>
</dbReference>
<protein>
    <submittedName>
        <fullName evidence="2">Phosphopantetheine attachment site</fullName>
    </submittedName>
</protein>
<dbReference type="Pfam" id="PF00550">
    <property type="entry name" value="PP-binding"/>
    <property type="match status" value="1"/>
</dbReference>
<name>A0A1I0E0E4_9FIRM</name>
<dbReference type="Gene3D" id="3.40.50.1820">
    <property type="entry name" value="alpha/beta hydrolase"/>
    <property type="match status" value="1"/>
</dbReference>